<evidence type="ECO:0000313" key="2">
    <source>
        <dbReference type="EMBL" id="KAD3455975.1"/>
    </source>
</evidence>
<dbReference type="SMART" id="SM00418">
    <property type="entry name" value="HTH_ARSR"/>
    <property type="match status" value="1"/>
</dbReference>
<dbReference type="Proteomes" id="UP000326852">
    <property type="component" value="Unassembled WGS sequence"/>
</dbReference>
<dbReference type="RefSeq" id="WP_152273173.1">
    <property type="nucleotide sequence ID" value="NZ_VTFX01000006.1"/>
</dbReference>
<reference evidence="2 3" key="1">
    <citation type="submission" date="2019-08" db="EMBL/GenBank/DDBJ databases">
        <title>Arthrobacter sp. nov., isolated from plateau pika and Tibetan wild ass.</title>
        <authorList>
            <person name="Ge Y."/>
        </authorList>
    </citation>
    <scope>NUCLEOTIDE SEQUENCE [LARGE SCALE GENOMIC DNA]</scope>
    <source>
        <strain evidence="2 3">785</strain>
    </source>
</reference>
<evidence type="ECO:0000313" key="3">
    <source>
        <dbReference type="Proteomes" id="UP000326852"/>
    </source>
</evidence>
<dbReference type="SUPFAM" id="SSF46785">
    <property type="entry name" value="Winged helix' DNA-binding domain"/>
    <property type="match status" value="1"/>
</dbReference>
<protein>
    <submittedName>
        <fullName evidence="2">Helix-turn-helix domain-containing protein</fullName>
    </submittedName>
</protein>
<evidence type="ECO:0000259" key="1">
    <source>
        <dbReference type="SMART" id="SM00418"/>
    </source>
</evidence>
<dbReference type="Pfam" id="PF12840">
    <property type="entry name" value="HTH_20"/>
    <property type="match status" value="1"/>
</dbReference>
<dbReference type="Gene3D" id="1.10.10.10">
    <property type="entry name" value="Winged helix-like DNA-binding domain superfamily/Winged helix DNA-binding domain"/>
    <property type="match status" value="1"/>
</dbReference>
<keyword evidence="3" id="KW-1185">Reference proteome</keyword>
<organism evidence="2 3">
    <name type="scientific">Arthrobacter yangruifuii</name>
    <dbReference type="NCBI Taxonomy" id="2606616"/>
    <lineage>
        <taxon>Bacteria</taxon>
        <taxon>Bacillati</taxon>
        <taxon>Actinomycetota</taxon>
        <taxon>Actinomycetes</taxon>
        <taxon>Micrococcales</taxon>
        <taxon>Micrococcaceae</taxon>
        <taxon>Arthrobacter</taxon>
    </lineage>
</organism>
<feature type="domain" description="HTH arsR-type" evidence="1">
    <location>
        <begin position="22"/>
        <end position="117"/>
    </location>
</feature>
<comment type="caution">
    <text evidence="2">The sequence shown here is derived from an EMBL/GenBank/DDBJ whole genome shotgun (WGS) entry which is preliminary data.</text>
</comment>
<dbReference type="InterPro" id="IPR011991">
    <property type="entry name" value="ArsR-like_HTH"/>
</dbReference>
<accession>A0A5N6MEH7</accession>
<dbReference type="InterPro" id="IPR036388">
    <property type="entry name" value="WH-like_DNA-bd_sf"/>
</dbReference>
<dbReference type="CDD" id="cd00090">
    <property type="entry name" value="HTH_ARSR"/>
    <property type="match status" value="1"/>
</dbReference>
<name>A0A5N6MEH7_9MICC</name>
<dbReference type="AlphaFoldDB" id="A0A5N6MEH7"/>
<dbReference type="InterPro" id="IPR001845">
    <property type="entry name" value="HTH_ArsR_DNA-bd_dom"/>
</dbReference>
<gene>
    <name evidence="2" type="ORF">GD627_14785</name>
</gene>
<proteinExistence type="predicted"/>
<dbReference type="EMBL" id="VTFX01000006">
    <property type="protein sequence ID" value="KAD3455975.1"/>
    <property type="molecule type" value="Genomic_DNA"/>
</dbReference>
<dbReference type="InterPro" id="IPR036390">
    <property type="entry name" value="WH_DNA-bd_sf"/>
</dbReference>
<sequence>MTADPSPAQQPTHAGDRVLDGPVLKALAHPLRVQLLDILSQYGPQTASSMGKRVGESSGATSYHLRQLARHGLVREIENRGSGRERWWERPHGSLILSTSTPEQDPAVREAARQVNRHFVQGRAEALAAFTASNPSELPAEWADAAMLSTLNAQFTADQLKAFTGEMEAILREKLEAYRSEPGTPGARPVQLHFNAFPLIDFQEQP</sequence>
<dbReference type="GO" id="GO:0003700">
    <property type="term" value="F:DNA-binding transcription factor activity"/>
    <property type="evidence" value="ECO:0007669"/>
    <property type="project" value="InterPro"/>
</dbReference>